<proteinExistence type="predicted"/>
<evidence type="ECO:0000313" key="2">
    <source>
        <dbReference type="Proteomes" id="UP000318509"/>
    </source>
</evidence>
<sequence length="77" mass="8720">MTYTSAILWDSELADDALWERLHRHFTLPELVELGFFIALTSGQQRWIKTLGLGHREVLGDTSAGLVPETQQDPSRP</sequence>
<dbReference type="EMBL" id="VBAK01000146">
    <property type="protein sequence ID" value="TMI88043.1"/>
    <property type="molecule type" value="Genomic_DNA"/>
</dbReference>
<protein>
    <submittedName>
        <fullName evidence="1">Uncharacterized protein</fullName>
    </submittedName>
</protein>
<comment type="caution">
    <text evidence="1">The sequence shown here is derived from an EMBL/GenBank/DDBJ whole genome shotgun (WGS) entry which is preliminary data.</text>
</comment>
<name>A0A537JWX3_9BACT</name>
<dbReference type="SUPFAM" id="SSF69118">
    <property type="entry name" value="AhpD-like"/>
    <property type="match status" value="1"/>
</dbReference>
<dbReference type="InterPro" id="IPR029032">
    <property type="entry name" value="AhpD-like"/>
</dbReference>
<organism evidence="1 2">
    <name type="scientific">Candidatus Segetimicrobium genomatis</name>
    <dbReference type="NCBI Taxonomy" id="2569760"/>
    <lineage>
        <taxon>Bacteria</taxon>
        <taxon>Bacillati</taxon>
        <taxon>Candidatus Sysuimicrobiota</taxon>
        <taxon>Candidatus Sysuimicrobiia</taxon>
        <taxon>Candidatus Sysuimicrobiales</taxon>
        <taxon>Candidatus Segetimicrobiaceae</taxon>
        <taxon>Candidatus Segetimicrobium</taxon>
    </lineage>
</organism>
<accession>A0A537JWX3</accession>
<reference evidence="1 2" key="1">
    <citation type="journal article" date="2019" name="Nat. Microbiol.">
        <title>Mediterranean grassland soil C-N compound turnover is dependent on rainfall and depth, and is mediated by genomically divergent microorganisms.</title>
        <authorList>
            <person name="Diamond S."/>
            <person name="Andeer P.F."/>
            <person name="Li Z."/>
            <person name="Crits-Christoph A."/>
            <person name="Burstein D."/>
            <person name="Anantharaman K."/>
            <person name="Lane K.R."/>
            <person name="Thomas B.C."/>
            <person name="Pan C."/>
            <person name="Northen T.R."/>
            <person name="Banfield J.F."/>
        </authorList>
    </citation>
    <scope>NUCLEOTIDE SEQUENCE [LARGE SCALE GENOMIC DNA]</scope>
    <source>
        <strain evidence="1">NP_3</strain>
    </source>
</reference>
<dbReference type="Gene3D" id="1.20.1290.10">
    <property type="entry name" value="AhpD-like"/>
    <property type="match status" value="1"/>
</dbReference>
<dbReference type="Proteomes" id="UP000318509">
    <property type="component" value="Unassembled WGS sequence"/>
</dbReference>
<dbReference type="AlphaFoldDB" id="A0A537JWX3"/>
<gene>
    <name evidence="1" type="ORF">E6H00_13850</name>
</gene>
<evidence type="ECO:0000313" key="1">
    <source>
        <dbReference type="EMBL" id="TMI88043.1"/>
    </source>
</evidence>